<dbReference type="GO" id="GO:0008168">
    <property type="term" value="F:methyltransferase activity"/>
    <property type="evidence" value="ECO:0007669"/>
    <property type="project" value="UniProtKB-KW"/>
</dbReference>
<sequence>MTNQPKASSVPRWFTDHQEGHSEWYIERFRKMAADGADLDGEARLIDALGSPHARILDAGCGPGRVGAALFRRGHQVLGVDVDPLLIDAARQDHPGPTWLVADLAELDLAAMEHPETFDGAVLAGNVMLFLAPGTGAQVLGRIARHLRSDAPIAVGFALDRGYSIYDFDMDLALAGLTVEHRFATWDIRPWTTSSD</sequence>
<dbReference type="CDD" id="cd02440">
    <property type="entry name" value="AdoMet_MTases"/>
    <property type="match status" value="1"/>
</dbReference>
<feature type="non-terminal residue" evidence="2">
    <location>
        <position position="196"/>
    </location>
</feature>
<dbReference type="EMBL" id="AUZX01004104">
    <property type="protein sequence ID" value="EQD71785.1"/>
    <property type="molecule type" value="Genomic_DNA"/>
</dbReference>
<reference evidence="2" key="1">
    <citation type="submission" date="2013-08" db="EMBL/GenBank/DDBJ databases">
        <authorList>
            <person name="Mendez C."/>
            <person name="Richter M."/>
            <person name="Ferrer M."/>
            <person name="Sanchez J."/>
        </authorList>
    </citation>
    <scope>NUCLEOTIDE SEQUENCE</scope>
</reference>
<keyword evidence="2" id="KW-0808">Transferase</keyword>
<feature type="domain" description="Methyltransferase" evidence="1">
    <location>
        <begin position="56"/>
        <end position="149"/>
    </location>
</feature>
<evidence type="ECO:0000259" key="1">
    <source>
        <dbReference type="Pfam" id="PF13649"/>
    </source>
</evidence>
<accession>T1CRJ8</accession>
<protein>
    <submittedName>
        <fullName evidence="2">Methyltransferase type 12</fullName>
    </submittedName>
</protein>
<comment type="caution">
    <text evidence="2">The sequence shown here is derived from an EMBL/GenBank/DDBJ whole genome shotgun (WGS) entry which is preliminary data.</text>
</comment>
<name>T1CRJ8_9ZZZZ</name>
<keyword evidence="2" id="KW-0489">Methyltransferase</keyword>
<reference evidence="2" key="2">
    <citation type="journal article" date="2014" name="ISME J.">
        <title>Microbial stratification in low pH oxic and suboxic macroscopic growths along an acid mine drainage.</title>
        <authorList>
            <person name="Mendez-Garcia C."/>
            <person name="Mesa V."/>
            <person name="Sprenger R.R."/>
            <person name="Richter M."/>
            <person name="Diez M.S."/>
            <person name="Solano J."/>
            <person name="Bargiela R."/>
            <person name="Golyshina O.V."/>
            <person name="Manteca A."/>
            <person name="Ramos J.L."/>
            <person name="Gallego J.R."/>
            <person name="Llorente I."/>
            <person name="Martins Dos Santos V.A."/>
            <person name="Jensen O.N."/>
            <person name="Pelaez A.I."/>
            <person name="Sanchez J."/>
            <person name="Ferrer M."/>
        </authorList>
    </citation>
    <scope>NUCLEOTIDE SEQUENCE</scope>
</reference>
<dbReference type="AlphaFoldDB" id="T1CRJ8"/>
<organism evidence="2">
    <name type="scientific">mine drainage metagenome</name>
    <dbReference type="NCBI Taxonomy" id="410659"/>
    <lineage>
        <taxon>unclassified sequences</taxon>
        <taxon>metagenomes</taxon>
        <taxon>ecological metagenomes</taxon>
    </lineage>
</organism>
<evidence type="ECO:0000313" key="2">
    <source>
        <dbReference type="EMBL" id="EQD71785.1"/>
    </source>
</evidence>
<dbReference type="Gene3D" id="3.40.50.150">
    <property type="entry name" value="Vaccinia Virus protein VP39"/>
    <property type="match status" value="1"/>
</dbReference>
<dbReference type="InterPro" id="IPR041698">
    <property type="entry name" value="Methyltransf_25"/>
</dbReference>
<proteinExistence type="predicted"/>
<dbReference type="Pfam" id="PF13649">
    <property type="entry name" value="Methyltransf_25"/>
    <property type="match status" value="1"/>
</dbReference>
<gene>
    <name evidence="2" type="ORF">B1A_05624</name>
</gene>
<dbReference type="SUPFAM" id="SSF53335">
    <property type="entry name" value="S-adenosyl-L-methionine-dependent methyltransferases"/>
    <property type="match status" value="1"/>
</dbReference>
<dbReference type="InterPro" id="IPR029063">
    <property type="entry name" value="SAM-dependent_MTases_sf"/>
</dbReference>
<dbReference type="GO" id="GO:0032259">
    <property type="term" value="P:methylation"/>
    <property type="evidence" value="ECO:0007669"/>
    <property type="project" value="UniProtKB-KW"/>
</dbReference>